<keyword evidence="13" id="KW-1185">Reference proteome</keyword>
<gene>
    <name evidence="9" type="primary">mfd</name>
    <name evidence="12" type="ORF">HQ35_07840</name>
</gene>
<evidence type="ECO:0000256" key="7">
    <source>
        <dbReference type="ARBA" id="ARBA00023125"/>
    </source>
</evidence>
<evidence type="ECO:0000256" key="1">
    <source>
        <dbReference type="ARBA" id="ARBA00022490"/>
    </source>
</evidence>
<dbReference type="GO" id="GO:0003684">
    <property type="term" value="F:damaged DNA binding"/>
    <property type="evidence" value="ECO:0007669"/>
    <property type="project" value="InterPro"/>
</dbReference>
<keyword evidence="5" id="KW-0347">Helicase</keyword>
<dbReference type="PROSITE" id="PS51194">
    <property type="entry name" value="HELICASE_CTER"/>
    <property type="match status" value="1"/>
</dbReference>
<dbReference type="Gene3D" id="3.30.2060.10">
    <property type="entry name" value="Penicillin-binding protein 1b domain"/>
    <property type="match status" value="1"/>
</dbReference>
<name>A0A0A2EKI9_PORCN</name>
<dbReference type="SMART" id="SM00487">
    <property type="entry name" value="DEXDc"/>
    <property type="match status" value="1"/>
</dbReference>
<keyword evidence="6 9" id="KW-0067">ATP-binding</keyword>
<keyword evidence="8 9" id="KW-0234">DNA repair</keyword>
<dbReference type="Pfam" id="PF03461">
    <property type="entry name" value="TRCF"/>
    <property type="match status" value="1"/>
</dbReference>
<dbReference type="InterPro" id="IPR047112">
    <property type="entry name" value="RecG/Mfd"/>
</dbReference>
<dbReference type="PROSITE" id="PS51192">
    <property type="entry name" value="HELICASE_ATP_BIND_1"/>
    <property type="match status" value="1"/>
</dbReference>
<evidence type="ECO:0000256" key="9">
    <source>
        <dbReference type="HAMAP-Rule" id="MF_00969"/>
    </source>
</evidence>
<proteinExistence type="inferred from homology"/>
<dbReference type="PANTHER" id="PTHR47964">
    <property type="entry name" value="ATP-DEPENDENT DNA HELICASE HOMOLOG RECG, CHLOROPLASTIC"/>
    <property type="match status" value="1"/>
</dbReference>
<dbReference type="RefSeq" id="WP_036852270.1">
    <property type="nucleotide sequence ID" value="NZ_JQJD01000050.1"/>
</dbReference>
<dbReference type="HAMAP" id="MF_00969">
    <property type="entry name" value="TRCF"/>
    <property type="match status" value="1"/>
</dbReference>
<dbReference type="Proteomes" id="UP000030125">
    <property type="component" value="Unassembled WGS sequence"/>
</dbReference>
<dbReference type="Pfam" id="PF00270">
    <property type="entry name" value="DEAD"/>
    <property type="match status" value="1"/>
</dbReference>
<accession>A0A0A2EKI9</accession>
<keyword evidence="4 9" id="KW-0378">Hydrolase</keyword>
<dbReference type="CDD" id="cd17991">
    <property type="entry name" value="DEXHc_TRCF"/>
    <property type="match status" value="1"/>
</dbReference>
<dbReference type="GO" id="GO:0005737">
    <property type="term" value="C:cytoplasm"/>
    <property type="evidence" value="ECO:0007669"/>
    <property type="project" value="UniProtKB-SubCell"/>
</dbReference>
<dbReference type="InterPro" id="IPR011545">
    <property type="entry name" value="DEAD/DEAH_box_helicase_dom"/>
</dbReference>
<evidence type="ECO:0000256" key="6">
    <source>
        <dbReference type="ARBA" id="ARBA00022840"/>
    </source>
</evidence>
<dbReference type="Gene3D" id="3.40.50.300">
    <property type="entry name" value="P-loop containing nucleotide triphosphate hydrolases"/>
    <property type="match status" value="2"/>
</dbReference>
<comment type="caution">
    <text evidence="12">The sequence shown here is derived from an EMBL/GenBank/DDBJ whole genome shotgun (WGS) entry which is preliminary data.</text>
</comment>
<comment type="similarity">
    <text evidence="9">In the C-terminal section; belongs to the helicase family. RecG subfamily.</text>
</comment>
<comment type="similarity">
    <text evidence="9">In the N-terminal section; belongs to the UvrB family.</text>
</comment>
<dbReference type="EC" id="3.6.4.-" evidence="9"/>
<dbReference type="PANTHER" id="PTHR47964:SF1">
    <property type="entry name" value="ATP-DEPENDENT DNA HELICASE HOMOLOG RECG, CHLOROPLASTIC"/>
    <property type="match status" value="1"/>
</dbReference>
<evidence type="ECO:0000256" key="8">
    <source>
        <dbReference type="ARBA" id="ARBA00023204"/>
    </source>
</evidence>
<dbReference type="STRING" id="36874.HQ34_02570"/>
<feature type="domain" description="Helicase ATP-binding" evidence="10">
    <location>
        <begin position="571"/>
        <end position="732"/>
    </location>
</feature>
<evidence type="ECO:0000259" key="10">
    <source>
        <dbReference type="PROSITE" id="PS51192"/>
    </source>
</evidence>
<dbReference type="SMART" id="SM01058">
    <property type="entry name" value="CarD_TRCF"/>
    <property type="match status" value="1"/>
</dbReference>
<reference evidence="12 13" key="1">
    <citation type="submission" date="2014-08" db="EMBL/GenBank/DDBJ databases">
        <title>Porphyromonas cangingivalis strain:COT-109_OH1386 Genome sequencing.</title>
        <authorList>
            <person name="Wallis C."/>
            <person name="Deusch O."/>
            <person name="O'Flynn C."/>
            <person name="Davis I."/>
            <person name="Jospin G."/>
            <person name="Darling A.E."/>
            <person name="Coil D.A."/>
            <person name="Alexiev A."/>
            <person name="Horsfall A."/>
            <person name="Kirkwood N."/>
            <person name="Harris S."/>
            <person name="Eisen J.A."/>
        </authorList>
    </citation>
    <scope>NUCLEOTIDE SEQUENCE [LARGE SCALE GENOMIC DNA]</scope>
    <source>
        <strain evidence="13">COT-109 OH1386</strain>
    </source>
</reference>
<evidence type="ECO:0000313" key="13">
    <source>
        <dbReference type="Proteomes" id="UP000030125"/>
    </source>
</evidence>
<dbReference type="InterPro" id="IPR027417">
    <property type="entry name" value="P-loop_NTPase"/>
</dbReference>
<dbReference type="InterPro" id="IPR037235">
    <property type="entry name" value="TRCF-like_C_D7"/>
</dbReference>
<organism evidence="12 13">
    <name type="scientific">Porphyromonas cangingivalis</name>
    <dbReference type="NCBI Taxonomy" id="36874"/>
    <lineage>
        <taxon>Bacteria</taxon>
        <taxon>Pseudomonadati</taxon>
        <taxon>Bacteroidota</taxon>
        <taxon>Bacteroidia</taxon>
        <taxon>Bacteroidales</taxon>
        <taxon>Porphyromonadaceae</taxon>
        <taxon>Porphyromonas</taxon>
    </lineage>
</organism>
<dbReference type="InterPro" id="IPR036101">
    <property type="entry name" value="CarD-like/TRCF_RID_sf"/>
</dbReference>
<keyword evidence="2 9" id="KW-0547">Nucleotide-binding</keyword>
<dbReference type="InterPro" id="IPR014001">
    <property type="entry name" value="Helicase_ATP-bd"/>
</dbReference>
<dbReference type="SUPFAM" id="SSF143517">
    <property type="entry name" value="TRCF domain-like"/>
    <property type="match status" value="1"/>
</dbReference>
<dbReference type="InterPro" id="IPR005118">
    <property type="entry name" value="TRCF_C"/>
</dbReference>
<evidence type="ECO:0000259" key="11">
    <source>
        <dbReference type="PROSITE" id="PS51194"/>
    </source>
</evidence>
<keyword evidence="7 9" id="KW-0238">DNA-binding</keyword>
<dbReference type="SUPFAM" id="SSF52540">
    <property type="entry name" value="P-loop containing nucleoside triphosphate hydrolases"/>
    <property type="match status" value="3"/>
</dbReference>
<dbReference type="InterPro" id="IPR004576">
    <property type="entry name" value="Mfd"/>
</dbReference>
<dbReference type="NCBIfam" id="TIGR00580">
    <property type="entry name" value="mfd"/>
    <property type="match status" value="1"/>
</dbReference>
<dbReference type="Pfam" id="PF17757">
    <property type="entry name" value="UvrB_inter"/>
    <property type="match status" value="1"/>
</dbReference>
<dbReference type="InterPro" id="IPR001650">
    <property type="entry name" value="Helicase_C-like"/>
</dbReference>
<dbReference type="GO" id="GO:0003678">
    <property type="term" value="F:DNA helicase activity"/>
    <property type="evidence" value="ECO:0007669"/>
    <property type="project" value="TreeGrafter"/>
</dbReference>
<dbReference type="Pfam" id="PF02559">
    <property type="entry name" value="CarD_TRCF_RID"/>
    <property type="match status" value="1"/>
</dbReference>
<keyword evidence="1 9" id="KW-0963">Cytoplasm</keyword>
<sequence>MELSRLVSRLSSTKAATALIRLLSEGKQRLIHIDQVHGSAVALLFKGLSEKMSVPILCIASDEDEAGYLCSDLTALCEEESAVSFFPSLYKRGIRFGQTDGANEILRSQLIEALRSGYTPSFIVTYPEALMEGIVHEEDFEKSRKIIAKGDVVDRKSLRERLWEMGFEETDYVYNPGTFAVRGSLIDIYSYAHERPVRIDFFGDEVESIRSFDPESQLSHDSMPEVTILASFSNQSRSHHVSLLSLLSEQSLLYVDQYTLLPISLSQVYDTPPVHKEENIHASLEDMRRCLIEPASLLDEIRSFTLLSRTVPYGEKWKSVDFGQSPEPLFHKRFDHLSDAILKHETEGIMTAIMSGQKSQIRRLESIFDDQGKGVKFEPIYPTLHKGFIDRQARIACYTDHTIFERFHKYTLKSDRIRHNDAVLTLKEIHKFEHGDYVVHINHGVGVFAGLFTIDRNGKQQECVRINYKGGDSIYVSIHSLHHISKYKSKDNDEPPQLSKLGTGAWEKLKERTKKKVKDIARDLIKIYAKRLEEKGFAFSPDSFMQKELEASFTYEDTPDQELATAQVKEDMERPVPMDRLICGDVGFGKTEIAVRAAFKAVADSKQVAVLVPTTVLAYQHYRTFRKRLADFPCRVEYLSRAKTAKEQSQLLADLAEGKIDIIIGTHMLTAKRVKYKDLGLLVIDEEQKFGVSVKEKLREYRTHIDTLTMTATPIPRTLQFSLMGARDMSNIQTPPPNRQPVRTEQITFDAEIIAEVINYELARDGQVFFVHNRIHNLNDIAVSIRNAVPGVKIAIGHGQMDPKELETLLIDFVNHEYDVLLTTTIVENGIDVPNANTIIINDAHRFGLSDLHQLRGRVGRGDRKAYCYLITPPLDILTQDAKRRIRGITTFSDLGSGIHIAMQDLDIRGAGNLLGAEQSGFIADLGYETYRRILEEAVMELKDEEFGDIFEEDEKEDTPQKMPSGSERKSYVYETNIETDVEAYLPPTYVPGDDERIGLYRELDSITQLKAIEEFRYKLEDRFGKLPVEAEELLKILHLKLLGKSIGVERISLKRSLLRLQLVSDLNSAYYRSATFATILSNASTWSRNLTFNEEGGKRFITVREVKSITQAYDILTQISEKTLS</sequence>
<dbReference type="EMBL" id="JQJD01000050">
    <property type="protein sequence ID" value="KGN79458.1"/>
    <property type="molecule type" value="Genomic_DNA"/>
</dbReference>
<dbReference type="SUPFAM" id="SSF141259">
    <property type="entry name" value="CarD-like"/>
    <property type="match status" value="1"/>
</dbReference>
<dbReference type="Pfam" id="PF00271">
    <property type="entry name" value="Helicase_C"/>
    <property type="match status" value="1"/>
</dbReference>
<dbReference type="eggNOG" id="COG1197">
    <property type="taxonomic scope" value="Bacteria"/>
</dbReference>
<dbReference type="Gene3D" id="2.40.10.170">
    <property type="match status" value="1"/>
</dbReference>
<comment type="subcellular location">
    <subcellularLocation>
        <location evidence="9">Cytoplasm</location>
    </subcellularLocation>
</comment>
<dbReference type="Gene3D" id="3.90.1150.50">
    <property type="entry name" value="Transcription-repair-coupling factor, D7 domain"/>
    <property type="match status" value="1"/>
</dbReference>
<dbReference type="InterPro" id="IPR003711">
    <property type="entry name" value="CarD-like/TRCF_RID"/>
</dbReference>
<dbReference type="SMART" id="SM00982">
    <property type="entry name" value="TRCF"/>
    <property type="match status" value="1"/>
</dbReference>
<evidence type="ECO:0000256" key="2">
    <source>
        <dbReference type="ARBA" id="ARBA00022741"/>
    </source>
</evidence>
<dbReference type="OrthoDB" id="9804325at2"/>
<dbReference type="GO" id="GO:0016787">
    <property type="term" value="F:hydrolase activity"/>
    <property type="evidence" value="ECO:0007669"/>
    <property type="project" value="UniProtKB-KW"/>
</dbReference>
<protein>
    <recommendedName>
        <fullName evidence="9">Transcription-repair-coupling factor</fullName>
        <shortName evidence="9">TRCF</shortName>
        <ecNumber evidence="9">3.6.4.-</ecNumber>
    </recommendedName>
</protein>
<evidence type="ECO:0000256" key="3">
    <source>
        <dbReference type="ARBA" id="ARBA00022763"/>
    </source>
</evidence>
<dbReference type="SMART" id="SM00490">
    <property type="entry name" value="HELICc"/>
    <property type="match status" value="1"/>
</dbReference>
<evidence type="ECO:0000256" key="4">
    <source>
        <dbReference type="ARBA" id="ARBA00022801"/>
    </source>
</evidence>
<feature type="domain" description="Helicase C-terminal" evidence="11">
    <location>
        <begin position="752"/>
        <end position="907"/>
    </location>
</feature>
<evidence type="ECO:0000313" key="12">
    <source>
        <dbReference type="EMBL" id="KGN79458.1"/>
    </source>
</evidence>
<keyword evidence="3 9" id="KW-0227">DNA damage</keyword>
<dbReference type="AlphaFoldDB" id="A0A0A2EKI9"/>
<dbReference type="GO" id="GO:0000716">
    <property type="term" value="P:transcription-coupled nucleotide-excision repair, DNA damage recognition"/>
    <property type="evidence" value="ECO:0007669"/>
    <property type="project" value="UniProtKB-UniRule"/>
</dbReference>
<comment type="function">
    <text evidence="9">Couples transcription and DNA repair by recognizing RNA polymerase (RNAP) stalled at DNA lesions. Mediates ATP-dependent release of RNAP and its truncated transcript from the DNA, and recruitment of nucleotide excision repair machinery to the damaged site.</text>
</comment>
<dbReference type="GO" id="GO:0006355">
    <property type="term" value="P:regulation of DNA-templated transcription"/>
    <property type="evidence" value="ECO:0007669"/>
    <property type="project" value="UniProtKB-UniRule"/>
</dbReference>
<evidence type="ECO:0000256" key="5">
    <source>
        <dbReference type="ARBA" id="ARBA00022806"/>
    </source>
</evidence>
<dbReference type="InterPro" id="IPR041471">
    <property type="entry name" value="UvrB_inter"/>
</dbReference>
<dbReference type="GO" id="GO:0005524">
    <property type="term" value="F:ATP binding"/>
    <property type="evidence" value="ECO:0007669"/>
    <property type="project" value="UniProtKB-UniRule"/>
</dbReference>